<name>A0A834CWQ2_JUGRE</name>
<sequence length="314" mass="35873">MDWFKREDSDDSCSEFTLAEIMEMEKIFKGVGEQSLGPEFFQDIATSFSSSASRAGKSIITWRQVESWFQNKQEQPLAKFTPSHGVVKLFVDTPDAPISNNASNAPESSPSPKGKRITDISELSFEAKSSKDGAWYDVASFQSYRFINSGELEVRVRFAGFSNDEDEWINVKRGVRERSIPLEPSECEKVKVGDLVLCFQERDDHAVYCDAYIMEIQRIPHDINCCRCIFVVRYDHDCTEVMKKFSWRGYAPGLKIIQGPLLMSRQGSHNIIQGSALISQMESNFLFNLHYPMLQLLPFPLIVNCTCVFFFLRT</sequence>
<gene>
    <name evidence="3" type="ORF">F2P56_016452</name>
</gene>
<dbReference type="Gramene" id="Jr07_29170_p1">
    <property type="protein sequence ID" value="cds.Jr07_29170_p1"/>
    <property type="gene ID" value="Jr07_29170"/>
</dbReference>
<reference evidence="3" key="1">
    <citation type="submission" date="2015-10" db="EMBL/GenBank/DDBJ databases">
        <authorList>
            <person name="Martinez-Garcia P.J."/>
            <person name="Crepeau M.W."/>
            <person name="Puiu D."/>
            <person name="Gonzalez-Ibeas D."/>
            <person name="Whalen J."/>
            <person name="Stevens K."/>
            <person name="Paul R."/>
            <person name="Butterfield T."/>
            <person name="Britton M."/>
            <person name="Reagan R."/>
            <person name="Chakraborty S."/>
            <person name="Walawage S.L."/>
            <person name="Vasquez-Gross H.A."/>
            <person name="Cardeno C."/>
            <person name="Famula R."/>
            <person name="Pratt K."/>
            <person name="Kuruganti S."/>
            <person name="Aradhya M.K."/>
            <person name="Leslie C.A."/>
            <person name="Dandekar A.M."/>
            <person name="Salzberg S.L."/>
            <person name="Wegrzyn J.L."/>
            <person name="Langley C.H."/>
            <person name="Neale D.B."/>
        </authorList>
    </citation>
    <scope>NUCLEOTIDE SEQUENCE</scope>
    <source>
        <tissue evidence="3">Leaves</tissue>
    </source>
</reference>
<dbReference type="GO" id="GO:0003682">
    <property type="term" value="F:chromatin binding"/>
    <property type="evidence" value="ECO:0007669"/>
    <property type="project" value="InterPro"/>
</dbReference>
<protein>
    <recommendedName>
        <fullName evidence="2">SAWADEE domain-containing protein</fullName>
    </recommendedName>
</protein>
<proteinExistence type="predicted"/>
<dbReference type="Proteomes" id="UP000619265">
    <property type="component" value="Unassembled WGS sequence"/>
</dbReference>
<accession>A0A834CWQ2</accession>
<feature type="transmembrane region" description="Helical" evidence="1">
    <location>
        <begin position="289"/>
        <end position="312"/>
    </location>
</feature>
<dbReference type="AlphaFoldDB" id="A0A834CWQ2"/>
<evidence type="ECO:0000313" key="3">
    <source>
        <dbReference type="EMBL" id="KAF5466536.1"/>
    </source>
</evidence>
<evidence type="ECO:0000259" key="2">
    <source>
        <dbReference type="Pfam" id="PF16719"/>
    </source>
</evidence>
<keyword evidence="1" id="KW-0812">Transmembrane</keyword>
<comment type="caution">
    <text evidence="3">The sequence shown here is derived from an EMBL/GenBank/DDBJ whole genome shotgun (WGS) entry which is preliminary data.</text>
</comment>
<dbReference type="InterPro" id="IPR032001">
    <property type="entry name" value="SAWADEE_dom"/>
</dbReference>
<organism evidence="3 4">
    <name type="scientific">Juglans regia</name>
    <name type="common">English walnut</name>
    <dbReference type="NCBI Taxonomy" id="51240"/>
    <lineage>
        <taxon>Eukaryota</taxon>
        <taxon>Viridiplantae</taxon>
        <taxon>Streptophyta</taxon>
        <taxon>Embryophyta</taxon>
        <taxon>Tracheophyta</taxon>
        <taxon>Spermatophyta</taxon>
        <taxon>Magnoliopsida</taxon>
        <taxon>eudicotyledons</taxon>
        <taxon>Gunneridae</taxon>
        <taxon>Pentapetalae</taxon>
        <taxon>rosids</taxon>
        <taxon>fabids</taxon>
        <taxon>Fagales</taxon>
        <taxon>Juglandaceae</taxon>
        <taxon>Juglans</taxon>
    </lineage>
</organism>
<evidence type="ECO:0000313" key="4">
    <source>
        <dbReference type="Proteomes" id="UP000619265"/>
    </source>
</evidence>
<keyword evidence="1" id="KW-0472">Membrane</keyword>
<dbReference type="Gene3D" id="2.40.50.40">
    <property type="match status" value="1"/>
</dbReference>
<dbReference type="EMBL" id="LIHL02000007">
    <property type="protein sequence ID" value="KAF5466536.1"/>
    <property type="molecule type" value="Genomic_DNA"/>
</dbReference>
<keyword evidence="1" id="KW-1133">Transmembrane helix</keyword>
<dbReference type="Pfam" id="PF16719">
    <property type="entry name" value="SAWADEE"/>
    <property type="match status" value="1"/>
</dbReference>
<reference evidence="3" key="2">
    <citation type="submission" date="2020-03" db="EMBL/GenBank/DDBJ databases">
        <title>Walnut 2.0.</title>
        <authorList>
            <person name="Marrano A."/>
            <person name="Britton M."/>
            <person name="Zimin A.V."/>
            <person name="Zaini P.A."/>
            <person name="Workman R."/>
            <person name="Puiu D."/>
            <person name="Bianco L."/>
            <person name="Allen B.J."/>
            <person name="Troggio M."/>
            <person name="Leslie C.A."/>
            <person name="Timp W."/>
            <person name="Dendekar A."/>
            <person name="Salzberg S.L."/>
            <person name="Neale D.B."/>
        </authorList>
    </citation>
    <scope>NUCLEOTIDE SEQUENCE</scope>
    <source>
        <tissue evidence="3">Leaves</tissue>
    </source>
</reference>
<evidence type="ECO:0000256" key="1">
    <source>
        <dbReference type="SAM" id="Phobius"/>
    </source>
</evidence>
<feature type="domain" description="SAWADEE" evidence="2">
    <location>
        <begin position="122"/>
        <end position="238"/>
    </location>
</feature>
<dbReference type="InterPro" id="IPR039276">
    <property type="entry name" value="SHH1/2"/>
</dbReference>
<dbReference type="Gene3D" id="2.30.30.140">
    <property type="match status" value="1"/>
</dbReference>
<dbReference type="PANTHER" id="PTHR33827:SF2">
    <property type="entry name" value="PROTEIN SAWADEE HOMEODOMAIN HOMOLOG 1"/>
    <property type="match status" value="1"/>
</dbReference>
<dbReference type="PANTHER" id="PTHR33827">
    <property type="entry name" value="PROTEIN SAWADEE HOMEODOMAIN HOMOLOG 2"/>
    <property type="match status" value="1"/>
</dbReference>